<dbReference type="RefSeq" id="WP_171046124.1">
    <property type="nucleotide sequence ID" value="NZ_JAFBWU010000001.1"/>
</dbReference>
<evidence type="ECO:0000313" key="3">
    <source>
        <dbReference type="Proteomes" id="UP000755667"/>
    </source>
</evidence>
<reference evidence="1 4" key="1">
    <citation type="submission" date="2021-01" db="EMBL/GenBank/DDBJ databases">
        <title>Diatom-associated Roseobacters Show Island Model of Population Structure.</title>
        <authorList>
            <person name="Qu L."/>
            <person name="Feng X."/>
            <person name="Chen Y."/>
            <person name="Li L."/>
            <person name="Wang X."/>
            <person name="Hu Z."/>
            <person name="Wang H."/>
            <person name="Luo H."/>
        </authorList>
    </citation>
    <scope>NUCLEOTIDE SEQUENCE</scope>
    <source>
        <strain evidence="2 4">CC28-63</strain>
        <strain evidence="1">CC28-69</strain>
    </source>
</reference>
<dbReference type="Proteomes" id="UP000809440">
    <property type="component" value="Unassembled WGS sequence"/>
</dbReference>
<accession>A0A9Q2S018</accession>
<gene>
    <name evidence="1" type="ORF">JQX41_00965</name>
    <name evidence="2" type="ORF">JQX48_00965</name>
</gene>
<organism evidence="1 3">
    <name type="scientific">Marivita cryptomonadis</name>
    <dbReference type="NCBI Taxonomy" id="505252"/>
    <lineage>
        <taxon>Bacteria</taxon>
        <taxon>Pseudomonadati</taxon>
        <taxon>Pseudomonadota</taxon>
        <taxon>Alphaproteobacteria</taxon>
        <taxon>Rhodobacterales</taxon>
        <taxon>Roseobacteraceae</taxon>
        <taxon>Marivita</taxon>
    </lineage>
</organism>
<sequence>MFTTFAKTFFRASGVSPSRYQPLMPKSWYREDLRAQDGPKRWEDWR</sequence>
<comment type="caution">
    <text evidence="1">The sequence shown here is derived from an EMBL/GenBank/DDBJ whole genome shotgun (WGS) entry which is preliminary data.</text>
</comment>
<keyword evidence="4" id="KW-1185">Reference proteome</keyword>
<evidence type="ECO:0000313" key="2">
    <source>
        <dbReference type="EMBL" id="MBM2415526.1"/>
    </source>
</evidence>
<evidence type="ECO:0000313" key="1">
    <source>
        <dbReference type="EMBL" id="MBM2410859.1"/>
    </source>
</evidence>
<name>A0A9Q2S018_9RHOB</name>
<dbReference type="Proteomes" id="UP000755667">
    <property type="component" value="Unassembled WGS sequence"/>
</dbReference>
<evidence type="ECO:0000313" key="4">
    <source>
        <dbReference type="Proteomes" id="UP000809440"/>
    </source>
</evidence>
<protein>
    <submittedName>
        <fullName evidence="1">Uncharacterized protein</fullName>
    </submittedName>
</protein>
<dbReference type="EMBL" id="JAFBXE010000001">
    <property type="protein sequence ID" value="MBM2410859.1"/>
    <property type="molecule type" value="Genomic_DNA"/>
</dbReference>
<proteinExistence type="predicted"/>
<dbReference type="GeneID" id="62643590"/>
<dbReference type="EMBL" id="JAFBXF010000001">
    <property type="protein sequence ID" value="MBM2415526.1"/>
    <property type="molecule type" value="Genomic_DNA"/>
</dbReference>
<dbReference type="AlphaFoldDB" id="A0A9Q2S018"/>